<feature type="compositionally biased region" description="Basic and acidic residues" evidence="1">
    <location>
        <begin position="81"/>
        <end position="92"/>
    </location>
</feature>
<gene>
    <name evidence="2" type="ORF">ACFPK1_21080</name>
</gene>
<organism evidence="2 3">
    <name type="scientific">Actinomycetospora rhizophila</name>
    <dbReference type="NCBI Taxonomy" id="1416876"/>
    <lineage>
        <taxon>Bacteria</taxon>
        <taxon>Bacillati</taxon>
        <taxon>Actinomycetota</taxon>
        <taxon>Actinomycetes</taxon>
        <taxon>Pseudonocardiales</taxon>
        <taxon>Pseudonocardiaceae</taxon>
        <taxon>Actinomycetospora</taxon>
    </lineage>
</organism>
<sequence>MFRRSTTTTRSPRPAALTAVATVDDHDGAAGEGTPSVGPRHTRRARQRKADDAAALRARLDRVHRRLAEVGSVQVTGHVHAIDNDTARRDPLTRPFASPFGARRPGAAGEAAPARRSVTAPLPRPA</sequence>
<keyword evidence="3" id="KW-1185">Reference proteome</keyword>
<comment type="caution">
    <text evidence="2">The sequence shown here is derived from an EMBL/GenBank/DDBJ whole genome shotgun (WGS) entry which is preliminary data.</text>
</comment>
<feature type="compositionally biased region" description="Low complexity" evidence="1">
    <location>
        <begin position="1"/>
        <end position="14"/>
    </location>
</feature>
<accession>A0ABV9ZKQ6</accession>
<reference evidence="3" key="1">
    <citation type="journal article" date="2019" name="Int. J. Syst. Evol. Microbiol.">
        <title>The Global Catalogue of Microorganisms (GCM) 10K type strain sequencing project: providing services to taxonomists for standard genome sequencing and annotation.</title>
        <authorList>
            <consortium name="The Broad Institute Genomics Platform"/>
            <consortium name="The Broad Institute Genome Sequencing Center for Infectious Disease"/>
            <person name="Wu L."/>
            <person name="Ma J."/>
        </authorList>
    </citation>
    <scope>NUCLEOTIDE SEQUENCE [LARGE SCALE GENOMIC DNA]</scope>
    <source>
        <strain evidence="3">XZYJ18</strain>
    </source>
</reference>
<evidence type="ECO:0000256" key="1">
    <source>
        <dbReference type="SAM" id="MobiDB-lite"/>
    </source>
</evidence>
<dbReference type="EMBL" id="JBHSKG010000012">
    <property type="protein sequence ID" value="MFC5140743.1"/>
    <property type="molecule type" value="Genomic_DNA"/>
</dbReference>
<protein>
    <submittedName>
        <fullName evidence="2">Uncharacterized protein</fullName>
    </submittedName>
</protein>
<evidence type="ECO:0000313" key="3">
    <source>
        <dbReference type="Proteomes" id="UP001596175"/>
    </source>
</evidence>
<feature type="region of interest" description="Disordered" evidence="1">
    <location>
        <begin position="1"/>
        <end position="53"/>
    </location>
</feature>
<feature type="region of interest" description="Disordered" evidence="1">
    <location>
        <begin position="81"/>
        <end position="126"/>
    </location>
</feature>
<dbReference type="RefSeq" id="WP_378022910.1">
    <property type="nucleotide sequence ID" value="NZ_JBHSKG010000012.1"/>
</dbReference>
<name>A0ABV9ZKQ6_9PSEU</name>
<feature type="compositionally biased region" description="Low complexity" evidence="1">
    <location>
        <begin position="97"/>
        <end position="116"/>
    </location>
</feature>
<dbReference type="Proteomes" id="UP001596175">
    <property type="component" value="Unassembled WGS sequence"/>
</dbReference>
<proteinExistence type="predicted"/>
<evidence type="ECO:0000313" key="2">
    <source>
        <dbReference type="EMBL" id="MFC5140743.1"/>
    </source>
</evidence>